<evidence type="ECO:0000313" key="2">
    <source>
        <dbReference type="EMBL" id="AFO52313.1"/>
    </source>
</evidence>
<dbReference type="HOGENOM" id="CLU_1287688_0_0_14"/>
<dbReference type="PATRIC" id="fig|1212765.3.peg.831"/>
<feature type="compositionally biased region" description="Low complexity" evidence="1">
    <location>
        <begin position="39"/>
        <end position="56"/>
    </location>
</feature>
<proteinExistence type="predicted"/>
<keyword evidence="3" id="KW-1185">Reference proteome</keyword>
<reference evidence="3" key="2">
    <citation type="submission" date="2012-07" db="EMBL/GenBank/DDBJ databases">
        <title>Complete genome sequence of 'Candidatus Mycoplasma haemolamae'.</title>
        <authorList>
            <person name="Guimaraes A.M.S."/>
            <person name="Toth B."/>
            <person name="Santos A.P."/>
            <person name="Nascimento N.C."/>
            <person name="Sojka J.E."/>
            <person name="Messick J.B."/>
        </authorList>
    </citation>
    <scope>NUCLEOTIDE SEQUENCE [LARGE SCALE GENOMIC DNA]</scope>
    <source>
        <strain evidence="3">Purdue</strain>
    </source>
</reference>
<name>I7BKA4_MYCHA</name>
<dbReference type="STRING" id="1212765.MHLP_03665"/>
<feature type="region of interest" description="Disordered" evidence="1">
    <location>
        <begin position="35"/>
        <end position="62"/>
    </location>
</feature>
<evidence type="ECO:0000313" key="3">
    <source>
        <dbReference type="Proteomes" id="UP000006502"/>
    </source>
</evidence>
<dbReference type="EMBL" id="CP003731">
    <property type="protein sequence ID" value="AFO52313.1"/>
    <property type="molecule type" value="Genomic_DNA"/>
</dbReference>
<dbReference type="Proteomes" id="UP000006502">
    <property type="component" value="Chromosome"/>
</dbReference>
<accession>I7BKA4</accession>
<gene>
    <name evidence="2" type="ordered locus">MHLP_03665</name>
</gene>
<dbReference type="KEGG" id="mhl:MHLP_03665"/>
<reference evidence="2 3" key="1">
    <citation type="journal article" date="2012" name="J. Bacteriol.">
        <title>Genome Sequence of "Candidatus Mycoplasma haemolamae" Strain Purdue, a Red Blood Cell Pathogen of Alpacas (Vicugna pacos) and Llamas (Lama glama).</title>
        <authorList>
            <person name="Guimaraes A.M."/>
            <person name="Toth B."/>
            <person name="Santos A.P."/>
            <person name="do Nascimento N.C."/>
            <person name="Kritchevsky J.E."/>
            <person name="Messick J.B."/>
        </authorList>
    </citation>
    <scope>NUCLEOTIDE SEQUENCE [LARGE SCALE GENOMIC DNA]</scope>
    <source>
        <strain evidence="2 3">Purdue</strain>
    </source>
</reference>
<dbReference type="AlphaFoldDB" id="I7BKA4"/>
<protein>
    <submittedName>
        <fullName evidence="2">Uncharacterized protein</fullName>
    </submittedName>
</protein>
<sequence length="196" mass="21768">MIGRNILIATAVGVSVAAGGSYAVSINPKDSQNLVAQVTSSESSSGSESSTVETASQKASKEPKLTNLREVLDKDSSSNSKYSQELKEAIYTKLLARPDKIEQKAKFLTTVLGSISSLLTGNKKLNEEAVKKLPDIWLSPGWENRQPWELGSLTERRFTFNGSSDWTTLRPADRNHFASFLKLQYKDYWHKKLLKN</sequence>
<organism evidence="2 3">
    <name type="scientific">Mycoplasma haematolamae (strain Purdue)</name>
    <dbReference type="NCBI Taxonomy" id="1212765"/>
    <lineage>
        <taxon>Bacteria</taxon>
        <taxon>Bacillati</taxon>
        <taxon>Mycoplasmatota</taxon>
        <taxon>Mollicutes</taxon>
        <taxon>Mycoplasmataceae</taxon>
        <taxon>Mycoplasma</taxon>
    </lineage>
</organism>
<evidence type="ECO:0000256" key="1">
    <source>
        <dbReference type="SAM" id="MobiDB-lite"/>
    </source>
</evidence>